<sequence length="403" mass="45355">YTSFSLALKVVPGGFSLAAVSDSISNKNIRLRRLRTSESMKVKTTKVSTLKKLCLETLYKNRHEISKIGITPYWLLKPLFEKFTSDELERLEKFNPTQRNEQTERLKRAQEKLRQSTAELKNAKERRKVKILNLNPPPTRKTHGWTKLTPLQREFKKTLLTNSLQVKTGPTMMTVPVGWLPPDCKKPTNLTNGICPQALLPVKYLPKSSNENYGLYSNQSISKSKTPSIRNNTKPIHSISVSTSLSHAQSQTKRGKSAVSSSTAVNRTITSNLKRSREIETPTHTSKKLRCSNGQSILNSQRMTTPQTTSTITHKINTVTTRKVNSILPTFRKVNNVSVTSRKVNIPSSSSSNTFASKITKESHISKIARTSSTDTKSKFIKSNKTNNTVKSKLIKSRNQLHH</sequence>
<evidence type="ECO:0000256" key="1">
    <source>
        <dbReference type="SAM" id="Coils"/>
    </source>
</evidence>
<dbReference type="Proteomes" id="UP000789706">
    <property type="component" value="Unassembled WGS sequence"/>
</dbReference>
<proteinExistence type="predicted"/>
<dbReference type="AlphaFoldDB" id="A0A9N9G2X7"/>
<reference evidence="3" key="1">
    <citation type="submission" date="2021-06" db="EMBL/GenBank/DDBJ databases">
        <authorList>
            <person name="Kallberg Y."/>
            <person name="Tangrot J."/>
            <person name="Rosling A."/>
        </authorList>
    </citation>
    <scope>NUCLEOTIDE SEQUENCE</scope>
    <source>
        <strain evidence="3">AZ414A</strain>
    </source>
</reference>
<feature type="region of interest" description="Disordered" evidence="2">
    <location>
        <begin position="243"/>
        <end position="264"/>
    </location>
</feature>
<evidence type="ECO:0000313" key="3">
    <source>
        <dbReference type="EMBL" id="CAG8576105.1"/>
    </source>
</evidence>
<evidence type="ECO:0000313" key="4">
    <source>
        <dbReference type="Proteomes" id="UP000789706"/>
    </source>
</evidence>
<accession>A0A9N9G2X7</accession>
<gene>
    <name evidence="3" type="ORF">DEBURN_LOCUS8332</name>
</gene>
<dbReference type="OrthoDB" id="21513at2759"/>
<organism evidence="3 4">
    <name type="scientific">Diversispora eburnea</name>
    <dbReference type="NCBI Taxonomy" id="1213867"/>
    <lineage>
        <taxon>Eukaryota</taxon>
        <taxon>Fungi</taxon>
        <taxon>Fungi incertae sedis</taxon>
        <taxon>Mucoromycota</taxon>
        <taxon>Glomeromycotina</taxon>
        <taxon>Glomeromycetes</taxon>
        <taxon>Diversisporales</taxon>
        <taxon>Diversisporaceae</taxon>
        <taxon>Diversispora</taxon>
    </lineage>
</organism>
<keyword evidence="1" id="KW-0175">Coiled coil</keyword>
<keyword evidence="4" id="KW-1185">Reference proteome</keyword>
<feature type="coiled-coil region" evidence="1">
    <location>
        <begin position="99"/>
        <end position="126"/>
    </location>
</feature>
<evidence type="ECO:0000256" key="2">
    <source>
        <dbReference type="SAM" id="MobiDB-lite"/>
    </source>
</evidence>
<comment type="caution">
    <text evidence="3">The sequence shown here is derived from an EMBL/GenBank/DDBJ whole genome shotgun (WGS) entry which is preliminary data.</text>
</comment>
<protein>
    <submittedName>
        <fullName evidence="3">11290_t:CDS:1</fullName>
    </submittedName>
</protein>
<dbReference type="EMBL" id="CAJVPK010001204">
    <property type="protein sequence ID" value="CAG8576105.1"/>
    <property type="molecule type" value="Genomic_DNA"/>
</dbReference>
<feature type="non-terminal residue" evidence="3">
    <location>
        <position position="1"/>
    </location>
</feature>
<name>A0A9N9G2X7_9GLOM</name>